<keyword evidence="3" id="KW-0201">Cytochrome c-type biogenesis</keyword>
<feature type="transmembrane region" description="Helical" evidence="6">
    <location>
        <begin position="162"/>
        <end position="184"/>
    </location>
</feature>
<evidence type="ECO:0000256" key="3">
    <source>
        <dbReference type="ARBA" id="ARBA00022748"/>
    </source>
</evidence>
<comment type="subcellular location">
    <subcellularLocation>
        <location evidence="1">Membrane</location>
        <topology evidence="1">Multi-pass membrane protein</topology>
    </subcellularLocation>
</comment>
<gene>
    <name evidence="8" type="ORF">DGMP_16640</name>
</gene>
<evidence type="ECO:0000256" key="1">
    <source>
        <dbReference type="ARBA" id="ARBA00004141"/>
    </source>
</evidence>
<proteinExistence type="predicted"/>
<feature type="transmembrane region" description="Helical" evidence="6">
    <location>
        <begin position="7"/>
        <end position="34"/>
    </location>
</feature>
<reference evidence="8" key="1">
    <citation type="submission" date="2020-09" db="EMBL/GenBank/DDBJ databases">
        <title>Desulfogranum mesoprofundum gen. nov., sp. nov., a novel mesophilic, sulfate-reducing chemolithoautotroph isolated from a deep-sea hydrothermal vent chimney in the Suiyo Seamount.</title>
        <authorList>
            <person name="Hashimoto Y."/>
            <person name="Nakagawa S."/>
        </authorList>
    </citation>
    <scope>NUCLEOTIDE SEQUENCE</scope>
    <source>
        <strain evidence="8">KT2</strain>
    </source>
</reference>
<accession>A0A8D5FT80</accession>
<evidence type="ECO:0000256" key="6">
    <source>
        <dbReference type="SAM" id="Phobius"/>
    </source>
</evidence>
<dbReference type="InterPro" id="IPR007816">
    <property type="entry name" value="ResB-like_domain"/>
</dbReference>
<keyword evidence="5 6" id="KW-0472">Membrane</keyword>
<evidence type="ECO:0000256" key="2">
    <source>
        <dbReference type="ARBA" id="ARBA00022692"/>
    </source>
</evidence>
<dbReference type="PANTHER" id="PTHR31566">
    <property type="entry name" value="CYTOCHROME C BIOGENESIS PROTEIN CCS1, CHLOROPLASTIC"/>
    <property type="match status" value="1"/>
</dbReference>
<keyword evidence="2 6" id="KW-0812">Transmembrane</keyword>
<keyword evidence="4 6" id="KW-1133">Transmembrane helix</keyword>
<feature type="transmembrane region" description="Helical" evidence="6">
    <location>
        <begin position="373"/>
        <end position="392"/>
    </location>
</feature>
<evidence type="ECO:0000313" key="9">
    <source>
        <dbReference type="Proteomes" id="UP000826725"/>
    </source>
</evidence>
<feature type="domain" description="ResB-like" evidence="7">
    <location>
        <begin position="356"/>
        <end position="428"/>
    </location>
</feature>
<dbReference type="RefSeq" id="WP_228857045.1">
    <property type="nucleotide sequence ID" value="NZ_AP024086.1"/>
</dbReference>
<protein>
    <submittedName>
        <fullName evidence="8">Cytochrome c biogenesis protein ResB</fullName>
    </submittedName>
</protein>
<dbReference type="Pfam" id="PF05140">
    <property type="entry name" value="ResB"/>
    <property type="match status" value="2"/>
</dbReference>
<evidence type="ECO:0000259" key="7">
    <source>
        <dbReference type="Pfam" id="PF05140"/>
    </source>
</evidence>
<dbReference type="Proteomes" id="UP000826725">
    <property type="component" value="Chromosome"/>
</dbReference>
<name>A0A8D5FT80_9BACT</name>
<keyword evidence="9" id="KW-1185">Reference proteome</keyword>
<dbReference type="InterPro" id="IPR023494">
    <property type="entry name" value="Cyt_c_bgen_Ccs1/CcsB/ResB"/>
</dbReference>
<feature type="domain" description="ResB-like" evidence="7">
    <location>
        <begin position="14"/>
        <end position="301"/>
    </location>
</feature>
<dbReference type="GO" id="GO:0016020">
    <property type="term" value="C:membrane"/>
    <property type="evidence" value="ECO:0007669"/>
    <property type="project" value="UniProtKB-SubCell"/>
</dbReference>
<evidence type="ECO:0000313" key="8">
    <source>
        <dbReference type="EMBL" id="BCL60971.1"/>
    </source>
</evidence>
<evidence type="ECO:0000256" key="4">
    <source>
        <dbReference type="ARBA" id="ARBA00022989"/>
    </source>
</evidence>
<dbReference type="KEGG" id="dbk:DGMP_16640"/>
<dbReference type="GO" id="GO:0017004">
    <property type="term" value="P:cytochrome complex assembly"/>
    <property type="evidence" value="ECO:0007669"/>
    <property type="project" value="UniProtKB-KW"/>
</dbReference>
<sequence length="440" mass="50299">MKQTNSLWSFFASVKLAIFTLSFIAVSSIIGTIIPQGESHSFYIKNYGEVWARFFEVLDIPDMYYSWWFIGLLGLLSANLIICSIDRFPGVWRIVNADNLAIKPERLQKMSESKSWKISKSTTDPVLLSKVLLKNGWKTVQKKTDNTVLYFSQKGRWSRTGVYLVHASILIILTGAIIGHFLGFKGSVMIPETKSSSKIYSYENSTPIKLGFEIRCDSFTIEYYDNGMPKEYMSKLTVLKDNREILTKNIEVNSPLTYEGITFYQSSYEGYQDFLITITEQLSEEKKQFIVPFQRQKEWKEKQLRFGIVNAEAIGQRVVRSKLWFKAGNSPASIEWIKDGKSITVKDGSKLYSISVKQMYATGLQVARDPGVWLVYIGCILMLAGLYMAFFMSHRRIWLLITTDENNRSSILLAGSANKNRVDFSSRFSELAQKIESSIS</sequence>
<evidence type="ECO:0000256" key="5">
    <source>
        <dbReference type="ARBA" id="ARBA00023136"/>
    </source>
</evidence>
<dbReference type="AlphaFoldDB" id="A0A8D5FT80"/>
<feature type="transmembrane region" description="Helical" evidence="6">
    <location>
        <begin position="65"/>
        <end position="85"/>
    </location>
</feature>
<dbReference type="PANTHER" id="PTHR31566:SF0">
    <property type="entry name" value="CYTOCHROME C BIOGENESIS PROTEIN CCS1, CHLOROPLASTIC"/>
    <property type="match status" value="1"/>
</dbReference>
<dbReference type="EMBL" id="AP024086">
    <property type="protein sequence ID" value="BCL60971.1"/>
    <property type="molecule type" value="Genomic_DNA"/>
</dbReference>
<organism evidence="8 9">
    <name type="scientific">Desulfomarina profundi</name>
    <dbReference type="NCBI Taxonomy" id="2772557"/>
    <lineage>
        <taxon>Bacteria</taxon>
        <taxon>Pseudomonadati</taxon>
        <taxon>Thermodesulfobacteriota</taxon>
        <taxon>Desulfobulbia</taxon>
        <taxon>Desulfobulbales</taxon>
        <taxon>Desulfobulbaceae</taxon>
        <taxon>Desulfomarina</taxon>
    </lineage>
</organism>